<dbReference type="Gene3D" id="3.30.70.1450">
    <property type="entry name" value="Regulator of K+ conductance, C-terminal domain"/>
    <property type="match status" value="1"/>
</dbReference>
<dbReference type="EMBL" id="AP012057">
    <property type="protein sequence ID" value="BAN03682.1"/>
    <property type="molecule type" value="Genomic_DNA"/>
</dbReference>
<proteinExistence type="predicted"/>
<dbReference type="InterPro" id="IPR026278">
    <property type="entry name" value="KhtT"/>
</dbReference>
<reference evidence="2 3" key="1">
    <citation type="journal article" date="2013" name="Int. J. Syst. Evol. Microbiol.">
        <title>Ilumatobacter nonamiense sp. nov. and Ilumatobacter coccineum sp. nov., isolated from seashore sand.</title>
        <authorList>
            <person name="Matsumoto A."/>
            <person name="Kasai H."/>
            <person name="Matsuo Y."/>
            <person name="Shizuri Y."/>
            <person name="Ichikawa N."/>
            <person name="Fujita N."/>
            <person name="Omura S."/>
            <person name="Takahashi Y."/>
        </authorList>
    </citation>
    <scope>NUCLEOTIDE SEQUENCE [LARGE SCALE GENOMIC DNA]</scope>
    <source>
        <strain evidence="3">NBRC 103263 / KCTC 29153 / YM16-304</strain>
    </source>
</reference>
<dbReference type="Proteomes" id="UP000011863">
    <property type="component" value="Chromosome"/>
</dbReference>
<dbReference type="Pfam" id="PF02080">
    <property type="entry name" value="TrkA_C"/>
    <property type="match status" value="1"/>
</dbReference>
<dbReference type="GO" id="GO:0006813">
    <property type="term" value="P:potassium ion transport"/>
    <property type="evidence" value="ECO:0007669"/>
    <property type="project" value="InterPro"/>
</dbReference>
<evidence type="ECO:0000259" key="1">
    <source>
        <dbReference type="PROSITE" id="PS51202"/>
    </source>
</evidence>
<evidence type="ECO:0000313" key="2">
    <source>
        <dbReference type="EMBL" id="BAN03682.1"/>
    </source>
</evidence>
<dbReference type="KEGG" id="aym:YM304_33680"/>
<dbReference type="InterPro" id="IPR036721">
    <property type="entry name" value="RCK_C_sf"/>
</dbReference>
<gene>
    <name evidence="2" type="ORF">YM304_33680</name>
</gene>
<dbReference type="InterPro" id="IPR058776">
    <property type="entry name" value="KhtT-like_N"/>
</dbReference>
<accession>A0A6C7ECF0</accession>
<protein>
    <recommendedName>
        <fullName evidence="1">RCK C-terminal domain-containing protein</fullName>
    </recommendedName>
</protein>
<organism evidence="2 3">
    <name type="scientific">Ilumatobacter coccineus (strain NBRC 103263 / KCTC 29153 / YM16-304)</name>
    <dbReference type="NCBI Taxonomy" id="1313172"/>
    <lineage>
        <taxon>Bacteria</taxon>
        <taxon>Bacillati</taxon>
        <taxon>Actinomycetota</taxon>
        <taxon>Acidimicrobiia</taxon>
        <taxon>Acidimicrobiales</taxon>
        <taxon>Ilumatobacteraceae</taxon>
        <taxon>Ilumatobacter</taxon>
    </lineage>
</organism>
<keyword evidence="3" id="KW-1185">Reference proteome</keyword>
<sequence length="161" mass="17057">MPVVRETKLPGVGVRHDFTTEEGRDVGVLVYRDGRREIVAYNTDDPDACTTMVTLTSNDTQTMSELLGTSQVTESVGAVLHEIEGLGIEWLTVHTGSPAISTSIGDGAYRTRTGSSIVAVVRDDSTIPAPGPEFVFEEDDVIVAVGTLEGLAALHDLLAAS</sequence>
<dbReference type="PROSITE" id="PS51202">
    <property type="entry name" value="RCK_C"/>
    <property type="match status" value="1"/>
</dbReference>
<dbReference type="InterPro" id="IPR006037">
    <property type="entry name" value="RCK_C"/>
</dbReference>
<dbReference type="PIRSF" id="PIRSF005028">
    <property type="entry name" value="KhtT"/>
    <property type="match status" value="1"/>
</dbReference>
<name>A0A6C7ECF0_ILUCY</name>
<dbReference type="SUPFAM" id="SSF116726">
    <property type="entry name" value="TrkA C-terminal domain-like"/>
    <property type="match status" value="1"/>
</dbReference>
<dbReference type="Pfam" id="PF25991">
    <property type="entry name" value="KhtT_N"/>
    <property type="match status" value="1"/>
</dbReference>
<dbReference type="AlphaFoldDB" id="A0A6C7ECF0"/>
<feature type="domain" description="RCK C-terminal" evidence="1">
    <location>
        <begin position="76"/>
        <end position="160"/>
    </location>
</feature>
<evidence type="ECO:0000313" key="3">
    <source>
        <dbReference type="Proteomes" id="UP000011863"/>
    </source>
</evidence>
<dbReference type="GO" id="GO:0008324">
    <property type="term" value="F:monoatomic cation transmembrane transporter activity"/>
    <property type="evidence" value="ECO:0007669"/>
    <property type="project" value="InterPro"/>
</dbReference>